<dbReference type="Proteomes" id="UP000541444">
    <property type="component" value="Unassembled WGS sequence"/>
</dbReference>
<evidence type="ECO:0000313" key="2">
    <source>
        <dbReference type="Proteomes" id="UP000541444"/>
    </source>
</evidence>
<gene>
    <name evidence="1" type="ORF">GIB67_002105</name>
</gene>
<name>A0A7J7KWS5_9MAGN</name>
<organism evidence="1 2">
    <name type="scientific">Kingdonia uniflora</name>
    <dbReference type="NCBI Taxonomy" id="39325"/>
    <lineage>
        <taxon>Eukaryota</taxon>
        <taxon>Viridiplantae</taxon>
        <taxon>Streptophyta</taxon>
        <taxon>Embryophyta</taxon>
        <taxon>Tracheophyta</taxon>
        <taxon>Spermatophyta</taxon>
        <taxon>Magnoliopsida</taxon>
        <taxon>Ranunculales</taxon>
        <taxon>Circaeasteraceae</taxon>
        <taxon>Kingdonia</taxon>
    </lineage>
</organism>
<reference evidence="1 2" key="1">
    <citation type="journal article" date="2020" name="IScience">
        <title>Genome Sequencing of the Endangered Kingdonia uniflora (Circaeasteraceae, Ranunculales) Reveals Potential Mechanisms of Evolutionary Specialization.</title>
        <authorList>
            <person name="Sun Y."/>
            <person name="Deng T."/>
            <person name="Zhang A."/>
            <person name="Moore M.J."/>
            <person name="Landis J.B."/>
            <person name="Lin N."/>
            <person name="Zhang H."/>
            <person name="Zhang X."/>
            <person name="Huang J."/>
            <person name="Zhang X."/>
            <person name="Sun H."/>
            <person name="Wang H."/>
        </authorList>
    </citation>
    <scope>NUCLEOTIDE SEQUENCE [LARGE SCALE GENOMIC DNA]</scope>
    <source>
        <strain evidence="1">TB1705</strain>
        <tissue evidence="1">Leaf</tissue>
    </source>
</reference>
<dbReference type="AlphaFoldDB" id="A0A7J7KWS5"/>
<dbReference type="EMBL" id="JACGCM010002827">
    <property type="protein sequence ID" value="KAF6134704.1"/>
    <property type="molecule type" value="Genomic_DNA"/>
</dbReference>
<accession>A0A7J7KWS5</accession>
<evidence type="ECO:0000313" key="1">
    <source>
        <dbReference type="EMBL" id="KAF6134704.1"/>
    </source>
</evidence>
<protein>
    <submittedName>
        <fullName evidence="1">Uncharacterized protein</fullName>
    </submittedName>
</protein>
<feature type="non-terminal residue" evidence="1">
    <location>
        <position position="72"/>
    </location>
</feature>
<keyword evidence="2" id="KW-1185">Reference proteome</keyword>
<proteinExistence type="predicted"/>
<comment type="caution">
    <text evidence="1">The sequence shown here is derived from an EMBL/GenBank/DDBJ whole genome shotgun (WGS) entry which is preliminary data.</text>
</comment>
<sequence length="72" mass="8238">KPINVSPNLLELTASLIIFLLFEHSVEGYLLLCADPFSMAYLLLFADMFLKDYLLSRLRLRESLEGLDSESK</sequence>